<accession>A0A381RVD0</accession>
<feature type="non-terminal residue" evidence="2">
    <location>
        <position position="312"/>
    </location>
</feature>
<dbReference type="SUPFAM" id="SSF56801">
    <property type="entry name" value="Acetyl-CoA synthetase-like"/>
    <property type="match status" value="1"/>
</dbReference>
<protein>
    <recommendedName>
        <fullName evidence="1">AMP-dependent synthetase/ligase domain-containing protein</fullName>
    </recommendedName>
</protein>
<gene>
    <name evidence="2" type="ORF">METZ01_LOCUS48008</name>
</gene>
<dbReference type="EMBL" id="UINC01002300">
    <property type="protein sequence ID" value="SUZ95154.1"/>
    <property type="molecule type" value="Genomic_DNA"/>
</dbReference>
<dbReference type="Gene3D" id="3.40.50.12780">
    <property type="entry name" value="N-terminal domain of ligase-like"/>
    <property type="match status" value="1"/>
</dbReference>
<proteinExistence type="predicted"/>
<dbReference type="PANTHER" id="PTHR43845:SF1">
    <property type="entry name" value="BLR5969 PROTEIN"/>
    <property type="match status" value="1"/>
</dbReference>
<dbReference type="PANTHER" id="PTHR43845">
    <property type="entry name" value="BLR5969 PROTEIN"/>
    <property type="match status" value="1"/>
</dbReference>
<dbReference type="InterPro" id="IPR042099">
    <property type="entry name" value="ANL_N_sf"/>
</dbReference>
<feature type="domain" description="AMP-dependent synthetase/ligase" evidence="1">
    <location>
        <begin position="93"/>
        <end position="287"/>
    </location>
</feature>
<dbReference type="InterPro" id="IPR000873">
    <property type="entry name" value="AMP-dep_synth/lig_dom"/>
</dbReference>
<dbReference type="Pfam" id="PF00501">
    <property type="entry name" value="AMP-binding"/>
    <property type="match status" value="1"/>
</dbReference>
<sequence length="312" mass="34295">VSTVHRANLESAPPEQTRARQLERFNLLLAEILPHNRFYASKFKSLSVPIDWQGFAQLPFTTKSELVEDQSAFPPLGTIATYPRERYLTYHQTSGTTGRPLVVLDTPESWDWWTECWQYIYRAAGVTDRDRLFMAFSFGPFIGFWAAHTAALKLGALGIPGGGLDSKARLHLMASAEATVLLSTPTYALRLAEVARQENINLSRLGVHTTIHAGEPGASLPSVRGRIQQAWGAKCFDHAGATEVGAYGYTCDTQTGLHVIESEFIAEVLDPRSGQTVSEGGIGELVLTNLGRVGWPVIRYRTGDLVRMGGYG</sequence>
<organism evidence="2">
    <name type="scientific">marine metagenome</name>
    <dbReference type="NCBI Taxonomy" id="408172"/>
    <lineage>
        <taxon>unclassified sequences</taxon>
        <taxon>metagenomes</taxon>
        <taxon>ecological metagenomes</taxon>
    </lineage>
</organism>
<name>A0A381RVD0_9ZZZZ</name>
<evidence type="ECO:0000259" key="1">
    <source>
        <dbReference type="Pfam" id="PF00501"/>
    </source>
</evidence>
<feature type="non-terminal residue" evidence="2">
    <location>
        <position position="1"/>
    </location>
</feature>
<dbReference type="AlphaFoldDB" id="A0A381RVD0"/>
<evidence type="ECO:0000313" key="2">
    <source>
        <dbReference type="EMBL" id="SUZ95154.1"/>
    </source>
</evidence>
<reference evidence="2" key="1">
    <citation type="submission" date="2018-05" db="EMBL/GenBank/DDBJ databases">
        <authorList>
            <person name="Lanie J.A."/>
            <person name="Ng W.-L."/>
            <person name="Kazmierczak K.M."/>
            <person name="Andrzejewski T.M."/>
            <person name="Davidsen T.M."/>
            <person name="Wayne K.J."/>
            <person name="Tettelin H."/>
            <person name="Glass J.I."/>
            <person name="Rusch D."/>
            <person name="Podicherti R."/>
            <person name="Tsui H.-C.T."/>
            <person name="Winkler M.E."/>
        </authorList>
    </citation>
    <scope>NUCLEOTIDE SEQUENCE</scope>
</reference>